<dbReference type="AlphaFoldDB" id="A0AA86SZT8"/>
<name>A0AA86SZT8_9FABA</name>
<accession>A0AA86SZT8</accession>
<evidence type="ECO:0000313" key="10">
    <source>
        <dbReference type="EMBL" id="CAJ1944796.1"/>
    </source>
</evidence>
<dbReference type="Proteomes" id="UP001189624">
    <property type="component" value="Chromosome 3"/>
</dbReference>
<dbReference type="Gene3D" id="3.20.20.190">
    <property type="entry name" value="Phosphatidylinositol (PI) phosphodiesterase"/>
    <property type="match status" value="2"/>
</dbReference>
<feature type="compositionally biased region" description="Low complexity" evidence="7">
    <location>
        <begin position="733"/>
        <end position="754"/>
    </location>
</feature>
<dbReference type="CDD" id="cd08604">
    <property type="entry name" value="GDPD_SHV3_repeat_2"/>
    <property type="match status" value="1"/>
</dbReference>
<feature type="domain" description="GP-PDE" evidence="9">
    <location>
        <begin position="357"/>
        <end position="650"/>
    </location>
</feature>
<evidence type="ECO:0000256" key="8">
    <source>
        <dbReference type="SAM" id="SignalP"/>
    </source>
</evidence>
<dbReference type="GO" id="GO:0006071">
    <property type="term" value="P:glycerol metabolic process"/>
    <property type="evidence" value="ECO:0007669"/>
    <property type="project" value="UniProtKB-KW"/>
</dbReference>
<dbReference type="InterPro" id="IPR030395">
    <property type="entry name" value="GP_PDE_dom"/>
</dbReference>
<keyword evidence="11" id="KW-1185">Reference proteome</keyword>
<keyword evidence="3" id="KW-0319">Glycerol metabolism</keyword>
<evidence type="ECO:0000256" key="5">
    <source>
        <dbReference type="ARBA" id="ARBA00023180"/>
    </source>
</evidence>
<organism evidence="10 11">
    <name type="scientific">Sphenostylis stenocarpa</name>
    <dbReference type="NCBI Taxonomy" id="92480"/>
    <lineage>
        <taxon>Eukaryota</taxon>
        <taxon>Viridiplantae</taxon>
        <taxon>Streptophyta</taxon>
        <taxon>Embryophyta</taxon>
        <taxon>Tracheophyta</taxon>
        <taxon>Spermatophyta</taxon>
        <taxon>Magnoliopsida</taxon>
        <taxon>eudicotyledons</taxon>
        <taxon>Gunneridae</taxon>
        <taxon>Pentapetalae</taxon>
        <taxon>rosids</taxon>
        <taxon>fabids</taxon>
        <taxon>Fabales</taxon>
        <taxon>Fabaceae</taxon>
        <taxon>Papilionoideae</taxon>
        <taxon>50 kb inversion clade</taxon>
        <taxon>NPAAA clade</taxon>
        <taxon>indigoferoid/millettioid clade</taxon>
        <taxon>Phaseoleae</taxon>
        <taxon>Sphenostylis</taxon>
    </lineage>
</organism>
<keyword evidence="2 8" id="KW-0732">Signal</keyword>
<dbReference type="GO" id="GO:0008889">
    <property type="term" value="F:glycerophosphodiester phosphodiesterase activity"/>
    <property type="evidence" value="ECO:0007669"/>
    <property type="project" value="UniProtKB-EC"/>
</dbReference>
<proteinExistence type="predicted"/>
<dbReference type="InterPro" id="IPR017946">
    <property type="entry name" value="PLC-like_Pdiesterase_TIM-brl"/>
</dbReference>
<dbReference type="GO" id="GO:0006629">
    <property type="term" value="P:lipid metabolic process"/>
    <property type="evidence" value="ECO:0007669"/>
    <property type="project" value="InterPro"/>
</dbReference>
<comment type="catalytic activity">
    <reaction evidence="6">
        <text>a sn-glycero-3-phosphodiester + H2O = an alcohol + sn-glycerol 3-phosphate + H(+)</text>
        <dbReference type="Rhea" id="RHEA:12969"/>
        <dbReference type="ChEBI" id="CHEBI:15377"/>
        <dbReference type="ChEBI" id="CHEBI:15378"/>
        <dbReference type="ChEBI" id="CHEBI:30879"/>
        <dbReference type="ChEBI" id="CHEBI:57597"/>
        <dbReference type="ChEBI" id="CHEBI:83408"/>
        <dbReference type="EC" id="3.1.4.46"/>
    </reaction>
</comment>
<dbReference type="SUPFAM" id="SSF51695">
    <property type="entry name" value="PLC-like phosphodiesterases"/>
    <property type="match status" value="2"/>
</dbReference>
<dbReference type="EC" id="3.1.4.46" evidence="1"/>
<sequence length="782" mass="84379">MLRSLFLISLLVNAIVAQKLAPANAPAPAPAPGPQVPAQKWSTLSGKEPLVIARGGYSGLFPEGTPDAIALARDMSILLCNLQLTRDGGAFCLTGSALDNATTIEYFDQKQNTYNIDGKDVKGHFSVDYTADQVGMNISVIQAIYSRPSSYDGLEPVLNLDALLSSKSPPRFWLNVQNAAFYKERGLKVEDIVLELLNAYQIDFVSSSDMAFLKSVGEKSKKGSKVVFQLLNAKEVEPSTKKPYESVVKDLATIKSFASGIMVPKDYIWPVKADKYLGLPTTVVADAHKSGLEVYASGFANDFLASYSYNYDPTAEYLQFFDKGESVDGVVTDFPSTASNAIVCFAHNNTLPEKGPTLVISNNGASGIYPGSSDLAYQQAIDDGADIIDCSVQMTKDGIAFCSNSTDIGPDTTALTKFFSRSSRVPEIQPKSGIFSFDLTWSEIQTLKPQIVKSGDFQRNPANRTSGKLVTLQEFLELAKTKGVPGVLVNIQNAAYLASKRGLDIVDAVSSALKNATLDKQQVLVQSDDSSVLSKFKDNPSYKRVMLLNERMGEVPKKTAEEIKKYAEAVNIPKNSVIEVYSSFLYRFTNVVKELKEANVTVFVRTLKNEYTTLAFDYWSDPNVEIATYIQAAMVDGIVTDFPGTASRFISESFESQRLSSSLQTIIPVTTRSPCSDMNNELAILPARPGELLKTIPPEEQPAAQAPLPPLEIENVVDPPLPSVTKASDSNHPGPAADATPAAAAATGSNDTAPSGARANVANSGLSLVAAILVLAMVLDRH</sequence>
<dbReference type="EMBL" id="OY731400">
    <property type="protein sequence ID" value="CAJ1944796.1"/>
    <property type="molecule type" value="Genomic_DNA"/>
</dbReference>
<dbReference type="PROSITE" id="PS51704">
    <property type="entry name" value="GP_PDE"/>
    <property type="match status" value="2"/>
</dbReference>
<evidence type="ECO:0000256" key="2">
    <source>
        <dbReference type="ARBA" id="ARBA00022729"/>
    </source>
</evidence>
<reference evidence="10" key="1">
    <citation type="submission" date="2023-10" db="EMBL/GenBank/DDBJ databases">
        <authorList>
            <person name="Domelevo Entfellner J.-B."/>
        </authorList>
    </citation>
    <scope>NUCLEOTIDE SEQUENCE</scope>
</reference>
<keyword evidence="4" id="KW-0378">Hydrolase</keyword>
<evidence type="ECO:0000256" key="6">
    <source>
        <dbReference type="ARBA" id="ARBA00047512"/>
    </source>
</evidence>
<dbReference type="FunFam" id="3.20.20.190:FF:000011">
    <property type="entry name" value="Glycerophosphodiester phosphodiesterase GDPDL3"/>
    <property type="match status" value="1"/>
</dbReference>
<evidence type="ECO:0000256" key="4">
    <source>
        <dbReference type="ARBA" id="ARBA00022801"/>
    </source>
</evidence>
<dbReference type="Gramene" id="rna-AYBTSS11_LOCUS12105">
    <property type="protein sequence ID" value="CAJ1944796.1"/>
    <property type="gene ID" value="gene-AYBTSS11_LOCUS12105"/>
</dbReference>
<protein>
    <recommendedName>
        <fullName evidence="1">glycerophosphodiester phosphodiesterase</fullName>
        <ecNumber evidence="1">3.1.4.46</ecNumber>
    </recommendedName>
</protein>
<feature type="chain" id="PRO_5041700316" description="glycerophosphodiester phosphodiesterase" evidence="8">
    <location>
        <begin position="18"/>
        <end position="782"/>
    </location>
</feature>
<feature type="domain" description="GP-PDE" evidence="9">
    <location>
        <begin position="49"/>
        <end position="342"/>
    </location>
</feature>
<dbReference type="Pfam" id="PF03009">
    <property type="entry name" value="GDPD"/>
    <property type="match status" value="1"/>
</dbReference>
<evidence type="ECO:0000256" key="1">
    <source>
        <dbReference type="ARBA" id="ARBA00012247"/>
    </source>
</evidence>
<feature type="region of interest" description="Disordered" evidence="7">
    <location>
        <begin position="713"/>
        <end position="756"/>
    </location>
</feature>
<evidence type="ECO:0000313" key="11">
    <source>
        <dbReference type="Proteomes" id="UP001189624"/>
    </source>
</evidence>
<evidence type="ECO:0000256" key="7">
    <source>
        <dbReference type="SAM" id="MobiDB-lite"/>
    </source>
</evidence>
<keyword evidence="5" id="KW-0325">Glycoprotein</keyword>
<evidence type="ECO:0000259" key="9">
    <source>
        <dbReference type="PROSITE" id="PS51704"/>
    </source>
</evidence>
<dbReference type="PANTHER" id="PTHR43620">
    <property type="entry name" value="GLYCEROPHOSPHORYL DIESTER PHOSPHODIESTERASE"/>
    <property type="match status" value="1"/>
</dbReference>
<gene>
    <name evidence="10" type="ORF">AYBTSS11_LOCUS12105</name>
</gene>
<evidence type="ECO:0000256" key="3">
    <source>
        <dbReference type="ARBA" id="ARBA00022798"/>
    </source>
</evidence>
<dbReference type="PANTHER" id="PTHR43620:SF44">
    <property type="entry name" value="GLYCEROPHOSPHODIESTER PHOSPHODIESTERASE GDPDL6-RELATED"/>
    <property type="match status" value="1"/>
</dbReference>
<feature type="signal peptide" evidence="8">
    <location>
        <begin position="1"/>
        <end position="17"/>
    </location>
</feature>